<organism evidence="2 3">
    <name type="scientific">Aspergillus sclerotialis</name>
    <dbReference type="NCBI Taxonomy" id="2070753"/>
    <lineage>
        <taxon>Eukaryota</taxon>
        <taxon>Fungi</taxon>
        <taxon>Dikarya</taxon>
        <taxon>Ascomycota</taxon>
        <taxon>Pezizomycotina</taxon>
        <taxon>Eurotiomycetes</taxon>
        <taxon>Eurotiomycetidae</taxon>
        <taxon>Eurotiales</taxon>
        <taxon>Aspergillaceae</taxon>
        <taxon>Aspergillus</taxon>
        <taxon>Aspergillus subgen. Polypaecilum</taxon>
    </lineage>
</organism>
<protein>
    <submittedName>
        <fullName evidence="2">Peroxin 20</fullName>
    </submittedName>
</protein>
<proteinExistence type="predicted"/>
<comment type="caution">
    <text evidence="2">The sequence shown here is derived from an EMBL/GenBank/DDBJ whole genome shotgun (WGS) entry which is preliminary data.</text>
</comment>
<evidence type="ECO:0000256" key="1">
    <source>
        <dbReference type="SAM" id="MobiDB-lite"/>
    </source>
</evidence>
<gene>
    <name evidence="2" type="ORF">PHISCL_02128</name>
</gene>
<dbReference type="STRING" id="2070753.A0A3A2ZR82"/>
<evidence type="ECO:0000313" key="3">
    <source>
        <dbReference type="Proteomes" id="UP000266188"/>
    </source>
</evidence>
<dbReference type="Proteomes" id="UP000266188">
    <property type="component" value="Unassembled WGS sequence"/>
</dbReference>
<feature type="region of interest" description="Disordered" evidence="1">
    <location>
        <begin position="64"/>
        <end position="91"/>
    </location>
</feature>
<keyword evidence="3" id="KW-1185">Reference proteome</keyword>
<accession>A0A3A2ZR82</accession>
<reference evidence="3" key="1">
    <citation type="submission" date="2017-02" db="EMBL/GenBank/DDBJ databases">
        <authorList>
            <person name="Tafer H."/>
            <person name="Lopandic K."/>
        </authorList>
    </citation>
    <scope>NUCLEOTIDE SEQUENCE [LARGE SCALE GENOMIC DNA]</scope>
    <source>
        <strain evidence="3">CBS 366.77</strain>
    </source>
</reference>
<dbReference type="EMBL" id="MVGC01000045">
    <property type="protein sequence ID" value="RJE25516.1"/>
    <property type="molecule type" value="Genomic_DNA"/>
</dbReference>
<name>A0A3A2ZR82_9EURO</name>
<evidence type="ECO:0000313" key="2">
    <source>
        <dbReference type="EMBL" id="RJE25516.1"/>
    </source>
</evidence>
<dbReference type="AlphaFoldDB" id="A0A3A2ZR82"/>
<dbReference type="Gene3D" id="6.10.280.230">
    <property type="match status" value="1"/>
</dbReference>
<dbReference type="OrthoDB" id="5407351at2759"/>
<sequence>MGDALCGPSNALQNFQKHTAVDRTLQQDRLISRQSPSQGFRSQNLQDGALDSEFATFEAGLPETSLPETQLPGPSFAPTRQLPIPHHTGSSNWAADFQRLQISGPSTSIPQHRSPSAFNAPAISQHGWQNEFLNQHQKAPVQNAQHYNHNFQPSFTPMYPMHSTTMNTFQTPQDVTTNHAPTETFDESAFEEAFEQASADMLSQADGLTQQDKENLEETVQPSAIETDRREDIKIGSDNIPNMNHEDAKTQVNDADELARTAGQLLDSVRHDQSQKFKESNFLALMRRIRDREIQVEGDEFREVSTSP</sequence>